<name>A0A9N9JVI1_9GLOM</name>
<evidence type="ECO:0000313" key="3">
    <source>
        <dbReference type="Proteomes" id="UP000789396"/>
    </source>
</evidence>
<evidence type="ECO:0000256" key="1">
    <source>
        <dbReference type="SAM" id="MobiDB-lite"/>
    </source>
</evidence>
<feature type="compositionally biased region" description="Polar residues" evidence="1">
    <location>
        <begin position="7"/>
        <end position="19"/>
    </location>
</feature>
<dbReference type="AlphaFoldDB" id="A0A9N9JVI1"/>
<organism evidence="2 3">
    <name type="scientific">Racocetra fulgida</name>
    <dbReference type="NCBI Taxonomy" id="60492"/>
    <lineage>
        <taxon>Eukaryota</taxon>
        <taxon>Fungi</taxon>
        <taxon>Fungi incertae sedis</taxon>
        <taxon>Mucoromycota</taxon>
        <taxon>Glomeromycotina</taxon>
        <taxon>Glomeromycetes</taxon>
        <taxon>Diversisporales</taxon>
        <taxon>Gigasporaceae</taxon>
        <taxon>Racocetra</taxon>
    </lineage>
</organism>
<comment type="caution">
    <text evidence="2">The sequence shown here is derived from an EMBL/GenBank/DDBJ whole genome shotgun (WGS) entry which is preliminary data.</text>
</comment>
<feature type="non-terminal residue" evidence="2">
    <location>
        <position position="1"/>
    </location>
</feature>
<feature type="region of interest" description="Disordered" evidence="1">
    <location>
        <begin position="1"/>
        <end position="22"/>
    </location>
</feature>
<keyword evidence="3" id="KW-1185">Reference proteome</keyword>
<accession>A0A9N9JVI1</accession>
<evidence type="ECO:0000313" key="2">
    <source>
        <dbReference type="EMBL" id="CAG8795519.1"/>
    </source>
</evidence>
<proteinExistence type="predicted"/>
<gene>
    <name evidence="2" type="ORF">RFULGI_LOCUS17188</name>
</gene>
<protein>
    <submittedName>
        <fullName evidence="2">17498_t:CDS:1</fullName>
    </submittedName>
</protein>
<dbReference type="EMBL" id="CAJVPZ010065710">
    <property type="protein sequence ID" value="CAG8795519.1"/>
    <property type="molecule type" value="Genomic_DNA"/>
</dbReference>
<reference evidence="2" key="1">
    <citation type="submission" date="2021-06" db="EMBL/GenBank/DDBJ databases">
        <authorList>
            <person name="Kallberg Y."/>
            <person name="Tangrot J."/>
            <person name="Rosling A."/>
        </authorList>
    </citation>
    <scope>NUCLEOTIDE SEQUENCE</scope>
    <source>
        <strain evidence="2">IN212</strain>
    </source>
</reference>
<sequence length="58" mass="6205">DAISGPPISSKNTTNSLSMPISYKDSSSKDILLSFSSHRSSTNILLSSEKFKENGIDA</sequence>
<dbReference type="Proteomes" id="UP000789396">
    <property type="component" value="Unassembled WGS sequence"/>
</dbReference>